<dbReference type="PANTHER" id="PTHR23308">
    <property type="entry name" value="NUCLEAR INHIBITOR OF PROTEIN PHOSPHATASE-1"/>
    <property type="match status" value="1"/>
</dbReference>
<dbReference type="InterPro" id="IPR000253">
    <property type="entry name" value="FHA_dom"/>
</dbReference>
<dbReference type="EMBL" id="DSJL01000011">
    <property type="protein sequence ID" value="HEF65223.1"/>
    <property type="molecule type" value="Genomic_DNA"/>
</dbReference>
<dbReference type="InterPro" id="IPR008984">
    <property type="entry name" value="SMAD_FHA_dom_sf"/>
</dbReference>
<sequence>MSTQVWLGILFLALIVIWIVELYWVARMAEEWGRDALTLVSGAAIFFVFAAPLTMIAPGLVERVGDFWDALVRPLGTRARRRRQSTPRLVMPGRTVFLEQERIRIGRYPNNDIVIDHPTVSAYHAELVQRPDGRYELHDRESRNGTRINGTPVRQAILKDGDQITLGAITVHYLEGSKTLEALNRGGVPLKRR</sequence>
<dbReference type="InterPro" id="IPR050923">
    <property type="entry name" value="Cell_Proc_Reg/RNA_Proc"/>
</dbReference>
<organism evidence="1">
    <name type="scientific">Thermomicrobium roseum</name>
    <dbReference type="NCBI Taxonomy" id="500"/>
    <lineage>
        <taxon>Bacteria</taxon>
        <taxon>Pseudomonadati</taxon>
        <taxon>Thermomicrobiota</taxon>
        <taxon>Thermomicrobia</taxon>
        <taxon>Thermomicrobiales</taxon>
        <taxon>Thermomicrobiaceae</taxon>
        <taxon>Thermomicrobium</taxon>
    </lineage>
</organism>
<proteinExistence type="predicted"/>
<dbReference type="Pfam" id="PF00498">
    <property type="entry name" value="FHA"/>
    <property type="match status" value="1"/>
</dbReference>
<evidence type="ECO:0000313" key="1">
    <source>
        <dbReference type="EMBL" id="HEF65223.1"/>
    </source>
</evidence>
<dbReference type="Gene3D" id="2.60.200.20">
    <property type="match status" value="1"/>
</dbReference>
<name>A0A7C1FST0_THERO</name>
<dbReference type="SUPFAM" id="SSF49879">
    <property type="entry name" value="SMAD/FHA domain"/>
    <property type="match status" value="1"/>
</dbReference>
<gene>
    <name evidence="1" type="ORF">ENP47_06475</name>
</gene>
<reference evidence="1" key="1">
    <citation type="journal article" date="2020" name="mSystems">
        <title>Genome- and Community-Level Interaction Insights into Carbon Utilization and Element Cycling Functions of Hydrothermarchaeota in Hydrothermal Sediment.</title>
        <authorList>
            <person name="Zhou Z."/>
            <person name="Liu Y."/>
            <person name="Xu W."/>
            <person name="Pan J."/>
            <person name="Luo Z.H."/>
            <person name="Li M."/>
        </authorList>
    </citation>
    <scope>NUCLEOTIDE SEQUENCE [LARGE SCALE GENOMIC DNA]</scope>
    <source>
        <strain evidence="1">SpSt-222</strain>
    </source>
</reference>
<accession>A0A7C1FST0</accession>
<dbReference type="PROSITE" id="PS50006">
    <property type="entry name" value="FHA_DOMAIN"/>
    <property type="match status" value="1"/>
</dbReference>
<protein>
    <submittedName>
        <fullName evidence="1">FHA domain-containing protein</fullName>
    </submittedName>
</protein>
<dbReference type="AlphaFoldDB" id="A0A7C1FST0"/>
<comment type="caution">
    <text evidence="1">The sequence shown here is derived from an EMBL/GenBank/DDBJ whole genome shotgun (WGS) entry which is preliminary data.</text>
</comment>
<dbReference type="CDD" id="cd00060">
    <property type="entry name" value="FHA"/>
    <property type="match status" value="1"/>
</dbReference>
<dbReference type="SMART" id="SM00240">
    <property type="entry name" value="FHA"/>
    <property type="match status" value="1"/>
</dbReference>